<evidence type="ECO:0000256" key="4">
    <source>
        <dbReference type="ARBA" id="ARBA00022989"/>
    </source>
</evidence>
<dbReference type="PANTHER" id="PTHR47089">
    <property type="entry name" value="ABC TRANSPORTER, PERMEASE PROTEIN"/>
    <property type="match status" value="1"/>
</dbReference>
<feature type="transmembrane region" description="Helical" evidence="6">
    <location>
        <begin position="299"/>
        <end position="319"/>
    </location>
</feature>
<name>A0AAE3FXK3_9EURY</name>
<dbReference type="PANTHER" id="PTHR47089:SF1">
    <property type="entry name" value="GUANOSINE ABC TRANSPORTER PERMEASE PROTEIN NUPP"/>
    <property type="match status" value="1"/>
</dbReference>
<dbReference type="EMBL" id="JAKRVX010000003">
    <property type="protein sequence ID" value="MCL9817412.1"/>
    <property type="molecule type" value="Genomic_DNA"/>
</dbReference>
<feature type="transmembrane region" description="Helical" evidence="6">
    <location>
        <begin position="21"/>
        <end position="44"/>
    </location>
</feature>
<evidence type="ECO:0000256" key="1">
    <source>
        <dbReference type="ARBA" id="ARBA00004651"/>
    </source>
</evidence>
<organism evidence="7 8">
    <name type="scientific">Natronocalculus amylovorans</name>
    <dbReference type="NCBI Taxonomy" id="2917812"/>
    <lineage>
        <taxon>Archaea</taxon>
        <taxon>Methanobacteriati</taxon>
        <taxon>Methanobacteriota</taxon>
        <taxon>Stenosarchaea group</taxon>
        <taxon>Halobacteria</taxon>
        <taxon>Halobacteriales</taxon>
        <taxon>Haloferacaceae</taxon>
        <taxon>Natronocalculus</taxon>
    </lineage>
</organism>
<comment type="caution">
    <text evidence="7">The sequence shown here is derived from an EMBL/GenBank/DDBJ whole genome shotgun (WGS) entry which is preliminary data.</text>
</comment>
<sequence length="419" mass="43918">MSGLKKRGKDVLRWLVARSGFERAIISLASLVFAIFVGALIILVSGRFTTCSTAAFYLPFTSIGFCYDPIQIYLLLFNGALGSPFLLGEPGLLDPEWSIFNFRFGFTLKETTLLVFTGLSVAVAFRAGLFNIGTQGQLVVGALTTALTVIFVAPFVPEGTIGGLILVPLGIIAGAVGGGVYGAIPGALKAYADANEVITTIMLNFIAANIAFVLVSGVFRDPSSSVVATERIPEYARLPAVIFPAASDFAEIALIGGLLGIAGLYYLLEYTSIGYDIRTSGVQPEAAEYGGVNAKRTTVLAMTLSGALGGIGGAMWVLMETARWESSVPALGFDGITVSILAGNNPLGVLPAAFLFGVLKGGALEVAFQTDVPSDLVGVLRGLIILFVAMPEFFRMIGSHFVDLSEDEIPAQSGGEDNA</sequence>
<feature type="transmembrane region" description="Helical" evidence="6">
    <location>
        <begin position="56"/>
        <end position="76"/>
    </location>
</feature>
<dbReference type="AlphaFoldDB" id="A0AAE3FXK3"/>
<feature type="transmembrane region" description="Helical" evidence="6">
    <location>
        <begin position="138"/>
        <end position="156"/>
    </location>
</feature>
<evidence type="ECO:0000256" key="6">
    <source>
        <dbReference type="SAM" id="Phobius"/>
    </source>
</evidence>
<feature type="transmembrane region" description="Helical" evidence="6">
    <location>
        <begin position="113"/>
        <end position="132"/>
    </location>
</feature>
<comment type="subcellular location">
    <subcellularLocation>
        <location evidence="1">Cell membrane</location>
        <topology evidence="1">Multi-pass membrane protein</topology>
    </subcellularLocation>
</comment>
<feature type="transmembrane region" description="Helical" evidence="6">
    <location>
        <begin position="331"/>
        <end position="356"/>
    </location>
</feature>
<gene>
    <name evidence="7" type="ORF">AArcSt2_10705</name>
</gene>
<keyword evidence="5 6" id="KW-0472">Membrane</keyword>
<keyword evidence="4 6" id="KW-1133">Transmembrane helix</keyword>
<feature type="transmembrane region" description="Helical" evidence="6">
    <location>
        <begin position="240"/>
        <end position="268"/>
    </location>
</feature>
<dbReference type="CDD" id="cd06580">
    <property type="entry name" value="TM_PBP1_transp_TpRbsC_like"/>
    <property type="match status" value="1"/>
</dbReference>
<evidence type="ECO:0000313" key="7">
    <source>
        <dbReference type="EMBL" id="MCL9817412.1"/>
    </source>
</evidence>
<feature type="transmembrane region" description="Helical" evidence="6">
    <location>
        <begin position="196"/>
        <end position="219"/>
    </location>
</feature>
<evidence type="ECO:0000256" key="5">
    <source>
        <dbReference type="ARBA" id="ARBA00023136"/>
    </source>
</evidence>
<keyword evidence="8" id="KW-1185">Reference proteome</keyword>
<feature type="transmembrane region" description="Helical" evidence="6">
    <location>
        <begin position="376"/>
        <end position="394"/>
    </location>
</feature>
<dbReference type="GO" id="GO:0022857">
    <property type="term" value="F:transmembrane transporter activity"/>
    <property type="evidence" value="ECO:0007669"/>
    <property type="project" value="InterPro"/>
</dbReference>
<dbReference type="Proteomes" id="UP001203207">
    <property type="component" value="Unassembled WGS sequence"/>
</dbReference>
<evidence type="ECO:0000256" key="2">
    <source>
        <dbReference type="ARBA" id="ARBA00022475"/>
    </source>
</evidence>
<dbReference type="GO" id="GO:0005886">
    <property type="term" value="C:plasma membrane"/>
    <property type="evidence" value="ECO:0007669"/>
    <property type="project" value="UniProtKB-SubCell"/>
</dbReference>
<reference evidence="7" key="1">
    <citation type="journal article" date="2022" name="Syst. Appl. Microbiol.">
        <title>Natronocalculus amylovorans gen. nov., sp. nov., and Natranaeroarchaeum aerophilus sp. nov., dominant culturable amylolytic natronoarchaea from hypersaline soda lakes in southwestern Siberia.</title>
        <authorList>
            <person name="Sorokin D.Y."/>
            <person name="Elcheninov A.G."/>
            <person name="Khizhniak T.V."/>
            <person name="Koenen M."/>
            <person name="Bale N.J."/>
            <person name="Damste J.S.S."/>
            <person name="Kublanov I.V."/>
        </authorList>
    </citation>
    <scope>NUCLEOTIDE SEQUENCE</scope>
    <source>
        <strain evidence="7">AArc-St2</strain>
    </source>
</reference>
<keyword evidence="2" id="KW-1003">Cell membrane</keyword>
<feature type="transmembrane region" description="Helical" evidence="6">
    <location>
        <begin position="163"/>
        <end position="184"/>
    </location>
</feature>
<reference evidence="7" key="2">
    <citation type="submission" date="2022-02" db="EMBL/GenBank/DDBJ databases">
        <authorList>
            <person name="Elcheninov A.G."/>
            <person name="Sorokin D.Y."/>
            <person name="Kublanov I.V."/>
        </authorList>
    </citation>
    <scope>NUCLEOTIDE SEQUENCE</scope>
    <source>
        <strain evidence="7">AArc-St2</strain>
    </source>
</reference>
<dbReference type="RefSeq" id="WP_250584481.1">
    <property type="nucleotide sequence ID" value="NZ_JAKRVX010000003.1"/>
</dbReference>
<keyword evidence="3 6" id="KW-0812">Transmembrane</keyword>
<dbReference type="Pfam" id="PF02653">
    <property type="entry name" value="BPD_transp_2"/>
    <property type="match status" value="1"/>
</dbReference>
<proteinExistence type="predicted"/>
<dbReference type="InterPro" id="IPR001851">
    <property type="entry name" value="ABC_transp_permease"/>
</dbReference>
<evidence type="ECO:0000256" key="3">
    <source>
        <dbReference type="ARBA" id="ARBA00022692"/>
    </source>
</evidence>
<accession>A0AAE3FXK3</accession>
<protein>
    <submittedName>
        <fullName evidence="7">ABC transporter permease</fullName>
    </submittedName>
</protein>
<evidence type="ECO:0000313" key="8">
    <source>
        <dbReference type="Proteomes" id="UP001203207"/>
    </source>
</evidence>